<reference evidence="4" key="2">
    <citation type="submission" date="2023-07" db="EMBL/GenBank/DDBJ databases">
        <title>Genomic analysis of Rhodococcus opacus VOC-14 with glycol ethers degradation activity.</title>
        <authorList>
            <person name="Narkevich D.A."/>
            <person name="Hlushen A.M."/>
            <person name="Akhremchuk A.E."/>
            <person name="Sikolenko M.A."/>
            <person name="Valentovich L.N."/>
        </authorList>
    </citation>
    <scope>NUCLEOTIDE SEQUENCE</scope>
    <source>
        <strain evidence="4">VOC-14</strain>
        <plasmid evidence="4">pRho-VOC14-L</plasmid>
    </source>
</reference>
<dbReference type="Pfam" id="PF07969">
    <property type="entry name" value="Amidohydro_3"/>
    <property type="match status" value="1"/>
</dbReference>
<evidence type="ECO:0000313" key="3">
    <source>
        <dbReference type="EMBL" id="WLF51769.1"/>
    </source>
</evidence>
<dbReference type="InterPro" id="IPR032466">
    <property type="entry name" value="Metal_Hydrolase"/>
</dbReference>
<evidence type="ECO:0000313" key="4">
    <source>
        <dbReference type="EMBL" id="WLF52434.1"/>
    </source>
</evidence>
<dbReference type="SUPFAM" id="SSF51338">
    <property type="entry name" value="Composite domain of metallo-dependent hydrolases"/>
    <property type="match status" value="1"/>
</dbReference>
<dbReference type="Proteomes" id="UP001231166">
    <property type="component" value="Plasmid pRho-VOC14-L"/>
</dbReference>
<dbReference type="Proteomes" id="UP001066327">
    <property type="component" value="Unassembled WGS sequence"/>
</dbReference>
<dbReference type="SUPFAM" id="SSF51556">
    <property type="entry name" value="Metallo-dependent hydrolases"/>
    <property type="match status" value="1"/>
</dbReference>
<dbReference type="PANTHER" id="PTHR22642">
    <property type="entry name" value="IMIDAZOLONEPROPIONASE"/>
    <property type="match status" value="1"/>
</dbReference>
<dbReference type="EMBL" id="JAPWIS010000030">
    <property type="protein sequence ID" value="MCZ4589253.1"/>
    <property type="molecule type" value="Genomic_DNA"/>
</dbReference>
<evidence type="ECO:0000313" key="6">
    <source>
        <dbReference type="Proteomes" id="UP001231166"/>
    </source>
</evidence>
<dbReference type="PANTHER" id="PTHR22642:SF2">
    <property type="entry name" value="PROTEIN LONG AFTER FAR-RED 3"/>
    <property type="match status" value="1"/>
</dbReference>
<dbReference type="Gene3D" id="3.20.20.140">
    <property type="entry name" value="Metal-dependent hydrolases"/>
    <property type="match status" value="2"/>
</dbReference>
<reference evidence="2" key="1">
    <citation type="submission" date="2022-12" db="EMBL/GenBank/DDBJ databases">
        <authorList>
            <person name="Krivoruchko A.V."/>
            <person name="Elkin A."/>
        </authorList>
    </citation>
    <scope>NUCLEOTIDE SEQUENCE</scope>
    <source>
        <strain evidence="2">IEGM 249</strain>
    </source>
</reference>
<dbReference type="EMBL" id="CP130956">
    <property type="protein sequence ID" value="WLF51769.1"/>
    <property type="molecule type" value="Genomic_DNA"/>
</dbReference>
<proteinExistence type="predicted"/>
<evidence type="ECO:0000259" key="1">
    <source>
        <dbReference type="Pfam" id="PF07969"/>
    </source>
</evidence>
<dbReference type="GO" id="GO:0016810">
    <property type="term" value="F:hydrolase activity, acting on carbon-nitrogen (but not peptide) bonds"/>
    <property type="evidence" value="ECO:0007669"/>
    <property type="project" value="InterPro"/>
</dbReference>
<keyword evidence="5" id="KW-1185">Reference proteome</keyword>
<name>A0AAX3YW47_RHOOP</name>
<protein>
    <submittedName>
        <fullName evidence="4">Amidohydrolase family protein</fullName>
    </submittedName>
</protein>
<dbReference type="EMBL" id="CP130956">
    <property type="protein sequence ID" value="WLF52434.1"/>
    <property type="molecule type" value="Genomic_DNA"/>
</dbReference>
<dbReference type="RefSeq" id="WP_269592462.1">
    <property type="nucleotide sequence ID" value="NZ_CP130956.1"/>
</dbReference>
<dbReference type="AlphaFoldDB" id="A0AAX3YW47"/>
<dbReference type="Gene3D" id="2.30.40.10">
    <property type="entry name" value="Urease, subunit C, domain 1"/>
    <property type="match status" value="1"/>
</dbReference>
<feature type="domain" description="Amidohydrolase 3" evidence="1">
    <location>
        <begin position="39"/>
        <end position="462"/>
    </location>
</feature>
<organism evidence="4 6">
    <name type="scientific">Rhodococcus opacus</name>
    <name type="common">Nocardia opaca</name>
    <dbReference type="NCBI Taxonomy" id="37919"/>
    <lineage>
        <taxon>Bacteria</taxon>
        <taxon>Bacillati</taxon>
        <taxon>Actinomycetota</taxon>
        <taxon>Actinomycetes</taxon>
        <taxon>Mycobacteriales</taxon>
        <taxon>Nocardiaceae</taxon>
        <taxon>Rhodococcus</taxon>
    </lineage>
</organism>
<accession>A0AAX3YW47</accession>
<gene>
    <name evidence="2" type="ORF">O4328_37365</name>
    <name evidence="3" type="ORF">Q5707_40520</name>
    <name evidence="4" type="ORF">Q5707_44475</name>
</gene>
<sequence>MTDLVIRGAEVDGVPGVDVAITGDRITAVGAHLPASRAEVIDAEGGALIPGLHDHHLHLHAMAADAASVRCGPPAVHDPAALADALGRAPGDDNGWVRGVGYLDTVAGDLDAHALDRLHAARPVRIQHRSGAMWVLNNAAVTATHLDGASHPGIERGPDGRPTGRVWRADTWLRDRLPPSRPPRLDTIGATLSRMGITGVTDATPDLDPQSRSAIETSITDGSLPQRVHLLGTPPDAESVSPAASLTVGPYKIVLADSGLPDLDDLARRIHRVHNRGRAVAVHCVTREALLILLTVLDEVGTLPGDRIEHGALIPAETIDDLRRRGLTVVTQPGFLADRGHDYLRDVDKRDQSDLYRCRSLIDASVAVALSSDAPYGPLDPWAVITAAATRRAPTGEIVGSTERITAAQALARYLTPPDNPGGTPRHIHVGATADMVLLSAPLADILTAPAADAVQTTLIGGHLANPD</sequence>
<geneLocation type="plasmid" evidence="4 6">
    <name>pRho-VOC14-L</name>
</geneLocation>
<evidence type="ECO:0000313" key="5">
    <source>
        <dbReference type="Proteomes" id="UP001066327"/>
    </source>
</evidence>
<dbReference type="InterPro" id="IPR013108">
    <property type="entry name" value="Amidohydro_3"/>
</dbReference>
<evidence type="ECO:0000313" key="2">
    <source>
        <dbReference type="EMBL" id="MCZ4589253.1"/>
    </source>
</evidence>
<dbReference type="Gene3D" id="3.10.310.70">
    <property type="match status" value="1"/>
</dbReference>
<keyword evidence="4" id="KW-0614">Plasmid</keyword>
<dbReference type="InterPro" id="IPR011059">
    <property type="entry name" value="Metal-dep_hydrolase_composite"/>
</dbReference>